<evidence type="ECO:0000313" key="3">
    <source>
        <dbReference type="EMBL" id="HAE6987441.1"/>
    </source>
</evidence>
<gene>
    <name evidence="2" type="ordered locus">SPA0720</name>
    <name evidence="3" type="ORF">GNB70_003175</name>
</gene>
<dbReference type="EMBL" id="CP000026">
    <property type="protein sequence ID" value="AAV76718.1"/>
    <property type="molecule type" value="Genomic_DNA"/>
</dbReference>
<sequence length="120" mass="12913">MCNSTSIIKNREYGGLVCKTYSNKCIATEAKQGSLVGFSPSNSSCPFGSTKVGDYHTHGFYSDLKGNPVSPQYEAYDSLHFSPQEISGIASDGIGNPDYTGFLGTPDNKYYKFTPGTGKN</sequence>
<dbReference type="EMBL" id="DAASTS010000016">
    <property type="protein sequence ID" value="HAE6987441.1"/>
    <property type="molecule type" value="Genomic_DNA"/>
</dbReference>
<protein>
    <submittedName>
        <fullName evidence="3">DUF4329 domain-containing protein</fullName>
    </submittedName>
</protein>
<dbReference type="RefSeq" id="WP_001747579.1">
    <property type="nucleotide sequence ID" value="NC_006511.1"/>
</dbReference>
<dbReference type="Pfam" id="PF14220">
    <property type="entry name" value="DUF4329"/>
    <property type="match status" value="1"/>
</dbReference>
<dbReference type="HOGENOM" id="CLU_001218_4_8_6"/>
<dbReference type="Proteomes" id="UP000008185">
    <property type="component" value="Chromosome"/>
</dbReference>
<name>A0A0H2WML0_SALPA</name>
<accession>A0A0H2WML0</accession>
<dbReference type="KEGG" id="spt:SPA0720"/>
<dbReference type="AlphaFoldDB" id="A0A0H2WML0"/>
<reference evidence="3" key="3">
    <citation type="submission" date="2018-07" db="EMBL/GenBank/DDBJ databases">
        <authorList>
            <consortium name="NCBI Pathogen Detection Project"/>
        </authorList>
    </citation>
    <scope>NUCLEOTIDE SEQUENCE</scope>
    <source>
        <strain evidence="3">ATCC 9150</strain>
    </source>
</reference>
<proteinExistence type="predicted"/>
<organism evidence="2 4">
    <name type="scientific">Salmonella paratyphi A (strain ATCC 9150 / SARB42)</name>
    <dbReference type="NCBI Taxonomy" id="295319"/>
    <lineage>
        <taxon>Bacteria</taxon>
        <taxon>Pseudomonadati</taxon>
        <taxon>Pseudomonadota</taxon>
        <taxon>Gammaproteobacteria</taxon>
        <taxon>Enterobacterales</taxon>
        <taxon>Enterobacteriaceae</taxon>
        <taxon>Salmonella</taxon>
    </lineage>
</organism>
<evidence type="ECO:0000313" key="2">
    <source>
        <dbReference type="EMBL" id="AAV76718.1"/>
    </source>
</evidence>
<feature type="domain" description="DUF4329" evidence="1">
    <location>
        <begin position="1"/>
        <end position="114"/>
    </location>
</feature>
<evidence type="ECO:0000259" key="1">
    <source>
        <dbReference type="Pfam" id="PF14220"/>
    </source>
</evidence>
<reference evidence="3" key="2">
    <citation type="journal article" date="2018" name="Genome Biol.">
        <title>SKESA: strategic k-mer extension for scrupulous assemblies.</title>
        <authorList>
            <person name="Souvorov A."/>
            <person name="Agarwala R."/>
            <person name="Lipman D.J."/>
        </authorList>
    </citation>
    <scope>NUCLEOTIDE SEQUENCE</scope>
    <source>
        <strain evidence="3">ATCC 9150</strain>
    </source>
</reference>
<evidence type="ECO:0000313" key="4">
    <source>
        <dbReference type="Proteomes" id="UP000008185"/>
    </source>
</evidence>
<dbReference type="InterPro" id="IPR025479">
    <property type="entry name" value="DUF4329"/>
</dbReference>
<reference evidence="2 4" key="1">
    <citation type="journal article" date="2004" name="Nat. Genet.">
        <title>Comparison of genome degradation in Paratyphi A and Typhi, human-restricted serovars of Salmonella enterica that cause typhoid.</title>
        <authorList>
            <person name="McClelland M."/>
            <person name="Sanderson K.E."/>
            <person name="Clifton S.W."/>
            <person name="Latreille P."/>
            <person name="Porwollik S."/>
            <person name="Sabo A."/>
            <person name="Meyer R."/>
            <person name="Bieri T."/>
            <person name="Ozersky P."/>
            <person name="McLellan M."/>
            <person name="Harkins C.R."/>
            <person name="Wang C."/>
            <person name="Nguyen C."/>
            <person name="Berghoff A."/>
            <person name="Elliott G."/>
            <person name="Kohlberg S."/>
            <person name="Strong C."/>
            <person name="Du F."/>
            <person name="Carter J."/>
            <person name="Kremizki C."/>
            <person name="Layman D."/>
            <person name="Leonard S."/>
            <person name="Sun H."/>
            <person name="Fulton L."/>
            <person name="Nash W."/>
            <person name="Miner T."/>
            <person name="Minx P."/>
            <person name="Delehaunty K."/>
            <person name="Fronick C."/>
            <person name="Magrini V."/>
            <person name="Nhan M."/>
            <person name="Warren W."/>
            <person name="Florea L."/>
            <person name="Spieth J."/>
            <person name="Wilson R.K."/>
        </authorList>
    </citation>
    <scope>NUCLEOTIDE SEQUENCE [LARGE SCALE GENOMIC DNA]</scope>
    <source>
        <strain evidence="2">ATCC 9150</strain>
        <strain evidence="4">ATCC 9150 / SARB42</strain>
    </source>
</reference>